<comment type="caution">
    <text evidence="2">The sequence shown here is derived from an EMBL/GenBank/DDBJ whole genome shotgun (WGS) entry which is preliminary data.</text>
</comment>
<reference evidence="2 3" key="1">
    <citation type="submission" date="2021-01" db="EMBL/GenBank/DDBJ databases">
        <title>Whole genome shotgun sequence of Planotetraspora mira NBRC 15435.</title>
        <authorList>
            <person name="Komaki H."/>
            <person name="Tamura T."/>
        </authorList>
    </citation>
    <scope>NUCLEOTIDE SEQUENCE [LARGE SCALE GENOMIC DNA]</scope>
    <source>
        <strain evidence="2 3">NBRC 15435</strain>
    </source>
</reference>
<keyword evidence="1" id="KW-0732">Signal</keyword>
<keyword evidence="3" id="KW-1185">Reference proteome</keyword>
<organism evidence="2 3">
    <name type="scientific">Planotetraspora mira</name>
    <dbReference type="NCBI Taxonomy" id="58121"/>
    <lineage>
        <taxon>Bacteria</taxon>
        <taxon>Bacillati</taxon>
        <taxon>Actinomycetota</taxon>
        <taxon>Actinomycetes</taxon>
        <taxon>Streptosporangiales</taxon>
        <taxon>Streptosporangiaceae</taxon>
        <taxon>Planotetraspora</taxon>
    </lineage>
</organism>
<feature type="chain" id="PRO_5038864690" description="DUF732 domain-containing protein" evidence="1">
    <location>
        <begin position="39"/>
        <end position="144"/>
    </location>
</feature>
<evidence type="ECO:0000313" key="2">
    <source>
        <dbReference type="EMBL" id="GII34889.1"/>
    </source>
</evidence>
<accession>A0A8J3U2H9</accession>
<feature type="signal peptide" evidence="1">
    <location>
        <begin position="1"/>
        <end position="38"/>
    </location>
</feature>
<proteinExistence type="predicted"/>
<gene>
    <name evidence="2" type="ORF">Pmi06nite_83310</name>
</gene>
<name>A0A8J3U2H9_9ACTN</name>
<evidence type="ECO:0000256" key="1">
    <source>
        <dbReference type="SAM" id="SignalP"/>
    </source>
</evidence>
<dbReference type="Proteomes" id="UP000650628">
    <property type="component" value="Unassembled WGS sequence"/>
</dbReference>
<evidence type="ECO:0008006" key="4">
    <source>
        <dbReference type="Google" id="ProtNLM"/>
    </source>
</evidence>
<protein>
    <recommendedName>
        <fullName evidence="4">DUF732 domain-containing protein</fullName>
    </recommendedName>
</protein>
<sequence>MTDKPGTPAVRTMRTRSMKPPTLVAPVLLALVMLSACGADETDPVPAPVILDGPSIRSDPDSARHVKYYEALAAIDPEIRDDNPDWAWDRGRDQCTSIKGSADDAKLLELAEKRFATPDHPDGFGLAKNKLIMKAVRQYVCPEL</sequence>
<dbReference type="EMBL" id="BOOO01000063">
    <property type="protein sequence ID" value="GII34889.1"/>
    <property type="molecule type" value="Genomic_DNA"/>
</dbReference>
<dbReference type="AlphaFoldDB" id="A0A8J3U2H9"/>
<dbReference type="RefSeq" id="WP_203958659.1">
    <property type="nucleotide sequence ID" value="NZ_BOOO01000063.1"/>
</dbReference>
<evidence type="ECO:0000313" key="3">
    <source>
        <dbReference type="Proteomes" id="UP000650628"/>
    </source>
</evidence>